<gene>
    <name evidence="2" type="ORF">PLEPLA_LOCUS23583</name>
</gene>
<protein>
    <submittedName>
        <fullName evidence="2">Uncharacterized protein</fullName>
    </submittedName>
</protein>
<dbReference type="EMBL" id="CADEAL010001779">
    <property type="protein sequence ID" value="CAB1435513.1"/>
    <property type="molecule type" value="Genomic_DNA"/>
</dbReference>
<comment type="caution">
    <text evidence="2">The sequence shown here is derived from an EMBL/GenBank/DDBJ whole genome shotgun (WGS) entry which is preliminary data.</text>
</comment>
<sequence length="174" mass="18443">MFIGFITWPHLPFPASASSSSSSTLRREPRSLTEGIFRTQGLADGQAQSARQATSSAAARTVRVFVAGFKGARHGVGDDKSAVAPSEPKKNPPTLVPSPTLTLHPQSCPFPRSEMSHLLGTGTREVFSVEGALLPGRDSPESSITLGIDALDLLGDGASKLRYLPDHCTCYEGH</sequence>
<name>A0A9N7URL5_PLEPL</name>
<proteinExistence type="predicted"/>
<accession>A0A9N7URL5</accession>
<evidence type="ECO:0000256" key="1">
    <source>
        <dbReference type="SAM" id="MobiDB-lite"/>
    </source>
</evidence>
<dbReference type="AlphaFoldDB" id="A0A9N7URL5"/>
<dbReference type="Proteomes" id="UP001153269">
    <property type="component" value="Unassembled WGS sequence"/>
</dbReference>
<keyword evidence="3" id="KW-1185">Reference proteome</keyword>
<evidence type="ECO:0000313" key="2">
    <source>
        <dbReference type="EMBL" id="CAB1435513.1"/>
    </source>
</evidence>
<feature type="region of interest" description="Disordered" evidence="1">
    <location>
        <begin position="74"/>
        <end position="101"/>
    </location>
</feature>
<reference evidence="2" key="1">
    <citation type="submission" date="2020-03" db="EMBL/GenBank/DDBJ databases">
        <authorList>
            <person name="Weist P."/>
        </authorList>
    </citation>
    <scope>NUCLEOTIDE SEQUENCE</scope>
</reference>
<evidence type="ECO:0000313" key="3">
    <source>
        <dbReference type="Proteomes" id="UP001153269"/>
    </source>
</evidence>
<organism evidence="2 3">
    <name type="scientific">Pleuronectes platessa</name>
    <name type="common">European plaice</name>
    <dbReference type="NCBI Taxonomy" id="8262"/>
    <lineage>
        <taxon>Eukaryota</taxon>
        <taxon>Metazoa</taxon>
        <taxon>Chordata</taxon>
        <taxon>Craniata</taxon>
        <taxon>Vertebrata</taxon>
        <taxon>Euteleostomi</taxon>
        <taxon>Actinopterygii</taxon>
        <taxon>Neopterygii</taxon>
        <taxon>Teleostei</taxon>
        <taxon>Neoteleostei</taxon>
        <taxon>Acanthomorphata</taxon>
        <taxon>Carangaria</taxon>
        <taxon>Pleuronectiformes</taxon>
        <taxon>Pleuronectoidei</taxon>
        <taxon>Pleuronectidae</taxon>
        <taxon>Pleuronectes</taxon>
    </lineage>
</organism>